<gene>
    <name evidence="4" type="ORF">LT40_20860</name>
</gene>
<keyword evidence="2" id="KW-0472">Membrane</keyword>
<feature type="compositionally biased region" description="Basic and acidic residues" evidence="1">
    <location>
        <begin position="113"/>
        <end position="134"/>
    </location>
</feature>
<name>A0A089YVQ6_9PSED</name>
<organism evidence="4 5">
    <name type="scientific">Pseudomonas rhizosphaerae</name>
    <dbReference type="NCBI Taxonomy" id="216142"/>
    <lineage>
        <taxon>Bacteria</taxon>
        <taxon>Pseudomonadati</taxon>
        <taxon>Pseudomonadota</taxon>
        <taxon>Gammaproteobacteria</taxon>
        <taxon>Pseudomonadales</taxon>
        <taxon>Pseudomonadaceae</taxon>
        <taxon>Pseudomonas</taxon>
    </lineage>
</organism>
<dbReference type="RefSeq" id="WP_043193095.1">
    <property type="nucleotide sequence ID" value="NZ_CP009533.1"/>
</dbReference>
<accession>A0A089YVQ6</accession>
<keyword evidence="5" id="KW-1185">Reference proteome</keyword>
<evidence type="ECO:0000259" key="3">
    <source>
        <dbReference type="Pfam" id="PF14346"/>
    </source>
</evidence>
<dbReference type="KEGG" id="prh:LT40_20860"/>
<feature type="region of interest" description="Disordered" evidence="1">
    <location>
        <begin position="110"/>
        <end position="134"/>
    </location>
</feature>
<dbReference type="OrthoDB" id="6900832at2"/>
<dbReference type="HOGENOM" id="CLU_132461_0_0_6"/>
<evidence type="ECO:0000313" key="4">
    <source>
        <dbReference type="EMBL" id="AIS19704.1"/>
    </source>
</evidence>
<dbReference type="Proteomes" id="UP000029499">
    <property type="component" value="Chromosome"/>
</dbReference>
<reference evidence="4 5" key="1">
    <citation type="journal article" date="2015" name="J. Biotechnol.">
        <title>Complete genome sequence of Pseudomonas rhizosphaerae IH5T (=DSM 16299T), a phosphate-solubilizing rhizobacterium for bacterial biofertilizer.</title>
        <authorList>
            <person name="Kwak Y."/>
            <person name="Jung B.K."/>
            <person name="Shin J.H."/>
        </authorList>
    </citation>
    <scope>NUCLEOTIDE SEQUENCE [LARGE SCALE GENOMIC DNA]</scope>
    <source>
        <strain evidence="4">DSM 16299</strain>
    </source>
</reference>
<dbReference type="AlphaFoldDB" id="A0A089YVQ6"/>
<keyword evidence="2" id="KW-0812">Transmembrane</keyword>
<evidence type="ECO:0000313" key="5">
    <source>
        <dbReference type="Proteomes" id="UP000029499"/>
    </source>
</evidence>
<dbReference type="EMBL" id="CP009533">
    <property type="protein sequence ID" value="AIS19704.1"/>
    <property type="molecule type" value="Genomic_DNA"/>
</dbReference>
<dbReference type="Pfam" id="PF14346">
    <property type="entry name" value="DUF4398"/>
    <property type="match status" value="1"/>
</dbReference>
<dbReference type="STRING" id="216142.LT40_20860"/>
<sequence length="134" mass="14272">MEHYRVNTSSVRSSFGPLKTSLVCLAAGVVLTGCAGMAPVEQYAVSRSAVNAAVSAGGTEFAAVEMKSAQDKLKDAEIALHGKHYEAARRLAEQAEWDARVAERKAQAAKARRAVEDGRQGVQDLREEGLRAAS</sequence>
<evidence type="ECO:0000256" key="2">
    <source>
        <dbReference type="SAM" id="Phobius"/>
    </source>
</evidence>
<dbReference type="Gene3D" id="1.20.1270.390">
    <property type="match status" value="1"/>
</dbReference>
<keyword evidence="2" id="KW-1133">Transmembrane helix</keyword>
<proteinExistence type="predicted"/>
<dbReference type="eggNOG" id="ENOG5032YY1">
    <property type="taxonomic scope" value="Bacteria"/>
</dbReference>
<protein>
    <submittedName>
        <fullName evidence="4">Chromosome partitioning protein ParA</fullName>
    </submittedName>
</protein>
<feature type="domain" description="DUF4398" evidence="3">
    <location>
        <begin position="42"/>
        <end position="116"/>
    </location>
</feature>
<feature type="transmembrane region" description="Helical" evidence="2">
    <location>
        <begin position="20"/>
        <end position="40"/>
    </location>
</feature>
<dbReference type="PROSITE" id="PS51257">
    <property type="entry name" value="PROKAR_LIPOPROTEIN"/>
    <property type="match status" value="1"/>
</dbReference>
<dbReference type="InterPro" id="IPR025511">
    <property type="entry name" value="DUF4398"/>
</dbReference>
<evidence type="ECO:0000256" key="1">
    <source>
        <dbReference type="SAM" id="MobiDB-lite"/>
    </source>
</evidence>